<accession>A0A329VP13</accession>
<evidence type="ECO:0000259" key="3">
    <source>
        <dbReference type="Pfam" id="PF08541"/>
    </source>
</evidence>
<feature type="domain" description="Beta-ketoacyl-[acyl-carrier-protein] synthase III C-terminal" evidence="3">
    <location>
        <begin position="252"/>
        <end position="311"/>
    </location>
</feature>
<dbReference type="GO" id="GO:0044550">
    <property type="term" value="P:secondary metabolite biosynthetic process"/>
    <property type="evidence" value="ECO:0007669"/>
    <property type="project" value="TreeGrafter"/>
</dbReference>
<dbReference type="AlphaFoldDB" id="A0A329VP13"/>
<evidence type="ECO:0000313" key="6">
    <source>
        <dbReference type="Proteomes" id="UP000250870"/>
    </source>
</evidence>
<dbReference type="PANTHER" id="PTHR34069:SF2">
    <property type="entry name" value="BETA-KETOACYL-[ACYL-CARRIER-PROTEIN] SYNTHASE III"/>
    <property type="match status" value="1"/>
</dbReference>
<name>A0A329VP13_9GAMM</name>
<reference evidence="5 6" key="1">
    <citation type="journal article" date="2018" name="Int. J. Syst. Evol. Microbiol.">
        <title>Whole-genome-based revisit of Photorhabdus phylogeny: proposal for the elevation of most Photorhabdus subspecies to the species level and description of one novel species Photorhabdus bodei sp. nov., and one novel subspecies Photorhabdus laumondii subsp. clarkei subsp. nov.</title>
        <authorList>
            <person name="Machado R.A.R."/>
            <person name="Wuthrich D."/>
            <person name="Kuhnert P."/>
            <person name="Arce C.C.M."/>
            <person name="Thonen L."/>
            <person name="Ruiz C."/>
            <person name="Zhang X."/>
            <person name="Robert C.A.M."/>
            <person name="Karimi J."/>
            <person name="Kamali S."/>
            <person name="Ma J."/>
            <person name="Bruggmann R."/>
            <person name="Erb M."/>
        </authorList>
    </citation>
    <scope>NUCLEOTIDE SEQUENCE [LARGE SCALE GENOMIC DNA]</scope>
    <source>
        <strain evidence="5 6">BOJ-47</strain>
    </source>
</reference>
<comment type="caution">
    <text evidence="5">The sequence shown here is derived from an EMBL/GenBank/DDBJ whole genome shotgun (WGS) entry which is preliminary data.</text>
</comment>
<organism evidence="5 6">
    <name type="scientific">Photorhabdus laumondii subsp. clarkei</name>
    <dbReference type="NCBI Taxonomy" id="2029685"/>
    <lineage>
        <taxon>Bacteria</taxon>
        <taxon>Pseudomonadati</taxon>
        <taxon>Pseudomonadota</taxon>
        <taxon>Gammaproteobacteria</taxon>
        <taxon>Enterobacterales</taxon>
        <taxon>Morganellaceae</taxon>
        <taxon>Photorhabdus</taxon>
    </lineage>
</organism>
<dbReference type="InterPro" id="IPR013751">
    <property type="entry name" value="ACP_syn_III_N"/>
</dbReference>
<keyword evidence="1" id="KW-0808">Transferase</keyword>
<dbReference type="InterPro" id="IPR013747">
    <property type="entry name" value="ACP_syn_III_C"/>
</dbReference>
<dbReference type="Proteomes" id="UP000250870">
    <property type="component" value="Unassembled WGS sequence"/>
</dbReference>
<protein>
    <submittedName>
        <fullName evidence="5">3-oxoacyl-ACP synthase</fullName>
    </submittedName>
</protein>
<proteinExistence type="predicted"/>
<evidence type="ECO:0000256" key="2">
    <source>
        <dbReference type="ARBA" id="ARBA00023315"/>
    </source>
</evidence>
<gene>
    <name evidence="5" type="ORF">CKY01_01100</name>
</gene>
<keyword evidence="2" id="KW-0012">Acyltransferase</keyword>
<sequence length="346" mass="38546">MGGVNMYISSVETYLLGTNITNKELGELINFKPQLIEKLFGNYGRHFSTDILTGKINNNTSDLISIVLRKLIEKNKNSHHDIDFIITSTATPDHLLPTSINEACYKLGIKNIETYQIIGGCSGAVQALNLAKYILKSGLHKKGILVGVECSNKFLNLLDSGNQKTDTREIVNYVLFGDGVGGCILSSEETRNSLTINEVSYKYIGLDEKIGQLANWKGTRENMNHSPMLQEEYKLIEKIVPELTQDSFKSFLSENNLKISDKMWLMPPQLSGKMVDVICKKIEFPETHILSRVADIGNCANAALFFQLKEFFDVANDGEDGIAISIESSRWLTSRVHVKKGGKCAK</sequence>
<dbReference type="Gene3D" id="3.40.47.10">
    <property type="match status" value="2"/>
</dbReference>
<dbReference type="PANTHER" id="PTHR34069">
    <property type="entry name" value="3-OXOACYL-[ACYL-CARRIER-PROTEIN] SYNTHASE 3"/>
    <property type="match status" value="1"/>
</dbReference>
<evidence type="ECO:0000313" key="5">
    <source>
        <dbReference type="EMBL" id="RAW93554.1"/>
    </source>
</evidence>
<evidence type="ECO:0000259" key="4">
    <source>
        <dbReference type="Pfam" id="PF08545"/>
    </source>
</evidence>
<dbReference type="InterPro" id="IPR016039">
    <property type="entry name" value="Thiolase-like"/>
</dbReference>
<dbReference type="Pfam" id="PF08541">
    <property type="entry name" value="ACP_syn_III_C"/>
    <property type="match status" value="1"/>
</dbReference>
<dbReference type="GO" id="GO:0004315">
    <property type="term" value="F:3-oxoacyl-[acyl-carrier-protein] synthase activity"/>
    <property type="evidence" value="ECO:0007669"/>
    <property type="project" value="InterPro"/>
</dbReference>
<dbReference type="Pfam" id="PF08545">
    <property type="entry name" value="ACP_syn_III"/>
    <property type="match status" value="1"/>
</dbReference>
<evidence type="ECO:0000256" key="1">
    <source>
        <dbReference type="ARBA" id="ARBA00022679"/>
    </source>
</evidence>
<dbReference type="SUPFAM" id="SSF53901">
    <property type="entry name" value="Thiolase-like"/>
    <property type="match status" value="2"/>
</dbReference>
<dbReference type="GO" id="GO:0006633">
    <property type="term" value="P:fatty acid biosynthetic process"/>
    <property type="evidence" value="ECO:0007669"/>
    <property type="project" value="InterPro"/>
</dbReference>
<dbReference type="EMBL" id="NSCI01000001">
    <property type="protein sequence ID" value="RAW93554.1"/>
    <property type="molecule type" value="Genomic_DNA"/>
</dbReference>
<feature type="domain" description="Beta-ketoacyl-[acyl-carrier-protein] synthase III N-terminal" evidence="4">
    <location>
        <begin position="119"/>
        <end position="192"/>
    </location>
</feature>